<comment type="caution">
    <text evidence="2">The sequence shown here is derived from an EMBL/GenBank/DDBJ whole genome shotgun (WGS) entry which is preliminary data.</text>
</comment>
<dbReference type="Proteomes" id="UP000266723">
    <property type="component" value="Unassembled WGS sequence"/>
</dbReference>
<dbReference type="InterPro" id="IPR006476">
    <property type="entry name" value="CHP01589_pln"/>
</dbReference>
<protein>
    <recommendedName>
        <fullName evidence="4">LOB domain-containing protein</fullName>
    </recommendedName>
</protein>
<evidence type="ECO:0000256" key="1">
    <source>
        <dbReference type="SAM" id="MobiDB-lite"/>
    </source>
</evidence>
<gene>
    <name evidence="2" type="ORF">DY000_02059055</name>
</gene>
<evidence type="ECO:0000313" key="2">
    <source>
        <dbReference type="EMBL" id="KAF3520055.1"/>
    </source>
</evidence>
<sequence length="292" mass="33838">MSRNQNFLEKTANLFWERLQEGNPDFFEEYYKRCEVARQIAAFNDLLAQRVDLMHKLREIELSNVAPDQQVEYCPQKHDYTALPVQQVPPQSLASLNSLILVMDSPTTTAQQQQQGVMQQRKFAKRIKRRRLREAGFTEQRHLPLSTVEGSRAVWERLQEGNPDFFEEYYKRCEVARQIAAFNDLLAQQVDLMHKLREIELSNVAPEQFTRELDQQQQILQLKSQQPEHLTDQQVEYCPQKHDYTTLPVQQVPAQSLASLNSLDFGDGLTNNNGSTATTGSDATKEIRKKNQ</sequence>
<name>A0ABQ7B0T7_BRACR</name>
<organism evidence="2 3">
    <name type="scientific">Brassica cretica</name>
    <name type="common">Mustard</name>
    <dbReference type="NCBI Taxonomy" id="69181"/>
    <lineage>
        <taxon>Eukaryota</taxon>
        <taxon>Viridiplantae</taxon>
        <taxon>Streptophyta</taxon>
        <taxon>Embryophyta</taxon>
        <taxon>Tracheophyta</taxon>
        <taxon>Spermatophyta</taxon>
        <taxon>Magnoliopsida</taxon>
        <taxon>eudicotyledons</taxon>
        <taxon>Gunneridae</taxon>
        <taxon>Pentapetalae</taxon>
        <taxon>rosids</taxon>
        <taxon>malvids</taxon>
        <taxon>Brassicales</taxon>
        <taxon>Brassicaceae</taxon>
        <taxon>Brassiceae</taxon>
        <taxon>Brassica</taxon>
    </lineage>
</organism>
<keyword evidence="3" id="KW-1185">Reference proteome</keyword>
<dbReference type="PANTHER" id="PTHR31871">
    <property type="entry name" value="OS02G0137100 PROTEIN"/>
    <property type="match status" value="1"/>
</dbReference>
<reference evidence="2 3" key="1">
    <citation type="journal article" date="2020" name="BMC Genomics">
        <title>Intraspecific diversification of the crop wild relative Brassica cretica Lam. using demographic model selection.</title>
        <authorList>
            <person name="Kioukis A."/>
            <person name="Michalopoulou V.A."/>
            <person name="Briers L."/>
            <person name="Pirintsos S."/>
            <person name="Studholme D.J."/>
            <person name="Pavlidis P."/>
            <person name="Sarris P.F."/>
        </authorList>
    </citation>
    <scope>NUCLEOTIDE SEQUENCE [LARGE SCALE GENOMIC DNA]</scope>
    <source>
        <strain evidence="3">cv. PFS-1207/04</strain>
    </source>
</reference>
<proteinExistence type="predicted"/>
<feature type="compositionally biased region" description="Low complexity" evidence="1">
    <location>
        <begin position="271"/>
        <end position="281"/>
    </location>
</feature>
<evidence type="ECO:0000313" key="3">
    <source>
        <dbReference type="Proteomes" id="UP000266723"/>
    </source>
</evidence>
<dbReference type="PANTHER" id="PTHR31871:SF42">
    <property type="entry name" value="LOB DOMAIN-CONTAINING PROTEIN"/>
    <property type="match status" value="1"/>
</dbReference>
<feature type="region of interest" description="Disordered" evidence="1">
    <location>
        <begin position="271"/>
        <end position="292"/>
    </location>
</feature>
<accession>A0ABQ7B0T7</accession>
<evidence type="ECO:0008006" key="4">
    <source>
        <dbReference type="Google" id="ProtNLM"/>
    </source>
</evidence>
<dbReference type="EMBL" id="QGKV02001556">
    <property type="protein sequence ID" value="KAF3520055.1"/>
    <property type="molecule type" value="Genomic_DNA"/>
</dbReference>